<dbReference type="InterPro" id="IPR001789">
    <property type="entry name" value="Sig_transdc_resp-reg_receiver"/>
</dbReference>
<keyword evidence="1 2" id="KW-0597">Phosphoprotein</keyword>
<dbReference type="SMART" id="SM00448">
    <property type="entry name" value="REC"/>
    <property type="match status" value="1"/>
</dbReference>
<evidence type="ECO:0000256" key="2">
    <source>
        <dbReference type="PROSITE-ProRule" id="PRU00169"/>
    </source>
</evidence>
<evidence type="ECO:0000259" key="3">
    <source>
        <dbReference type="PROSITE" id="PS50110"/>
    </source>
</evidence>
<dbReference type="InterPro" id="IPR011006">
    <property type="entry name" value="CheY-like_superfamily"/>
</dbReference>
<dbReference type="InterPro" id="IPR050595">
    <property type="entry name" value="Bact_response_regulator"/>
</dbReference>
<evidence type="ECO:0000313" key="5">
    <source>
        <dbReference type="Proteomes" id="UP001056681"/>
    </source>
</evidence>
<dbReference type="SUPFAM" id="SSF52172">
    <property type="entry name" value="CheY-like"/>
    <property type="match status" value="1"/>
</dbReference>
<dbReference type="PROSITE" id="PS50110">
    <property type="entry name" value="RESPONSE_REGULATORY"/>
    <property type="match status" value="1"/>
</dbReference>
<dbReference type="EMBL" id="CP063231">
    <property type="protein sequence ID" value="URL59023.1"/>
    <property type="molecule type" value="Genomic_DNA"/>
</dbReference>
<feature type="domain" description="Response regulatory" evidence="3">
    <location>
        <begin position="8"/>
        <end position="116"/>
    </location>
</feature>
<dbReference type="PANTHER" id="PTHR44591:SF21">
    <property type="entry name" value="TWO-COMPONENT RESPONSE REGULATOR"/>
    <property type="match status" value="1"/>
</dbReference>
<evidence type="ECO:0000313" key="4">
    <source>
        <dbReference type="EMBL" id="URL59023.1"/>
    </source>
</evidence>
<proteinExistence type="predicted"/>
<feature type="modified residue" description="4-aspartylphosphate" evidence="2">
    <location>
        <position position="57"/>
    </location>
</feature>
<gene>
    <name evidence="4" type="ORF">IM816_02585</name>
</gene>
<evidence type="ECO:0000256" key="1">
    <source>
        <dbReference type="ARBA" id="ARBA00022553"/>
    </source>
</evidence>
<reference evidence="4" key="1">
    <citation type="submission" date="2020-10" db="EMBL/GenBank/DDBJ databases">
        <title>Whole-genome sequence of Luteibacter sp. EIF3.</title>
        <authorList>
            <person name="Friedrich I."/>
            <person name="Hertel R."/>
            <person name="Daniel R."/>
        </authorList>
    </citation>
    <scope>NUCLEOTIDE SEQUENCE</scope>
    <source>
        <strain evidence="4">EIF3</strain>
    </source>
</reference>
<keyword evidence="5" id="KW-1185">Reference proteome</keyword>
<sequence>MSSERPLVVLLVEDDSAIRELSTMILEDAGHEVHAVRDGDAADAWLQQNEADLLFTDIRMPGRITGEELARRHAHMRVLVTSGEVKEQHPWLDERMVYLPKPYDRKALLAAVRQLAA</sequence>
<protein>
    <submittedName>
        <fullName evidence="4">Response regulator</fullName>
    </submittedName>
</protein>
<dbReference type="Gene3D" id="3.40.50.2300">
    <property type="match status" value="1"/>
</dbReference>
<dbReference type="RefSeq" id="WP_250339672.1">
    <property type="nucleotide sequence ID" value="NZ_CP063231.1"/>
</dbReference>
<accession>A0ABY4T532</accession>
<name>A0ABY4T532_9GAMM</name>
<dbReference type="Pfam" id="PF00072">
    <property type="entry name" value="Response_reg"/>
    <property type="match status" value="1"/>
</dbReference>
<organism evidence="4 5">
    <name type="scientific">Luteibacter flocculans</name>
    <dbReference type="NCBI Taxonomy" id="2780091"/>
    <lineage>
        <taxon>Bacteria</taxon>
        <taxon>Pseudomonadati</taxon>
        <taxon>Pseudomonadota</taxon>
        <taxon>Gammaproteobacteria</taxon>
        <taxon>Lysobacterales</taxon>
        <taxon>Rhodanobacteraceae</taxon>
        <taxon>Luteibacter</taxon>
    </lineage>
</organism>
<dbReference type="PANTHER" id="PTHR44591">
    <property type="entry name" value="STRESS RESPONSE REGULATOR PROTEIN 1"/>
    <property type="match status" value="1"/>
</dbReference>
<dbReference type="Proteomes" id="UP001056681">
    <property type="component" value="Chromosome"/>
</dbReference>